<evidence type="ECO:0000256" key="9">
    <source>
        <dbReference type="ARBA" id="ARBA00023125"/>
    </source>
</evidence>
<dbReference type="InterPro" id="IPR036390">
    <property type="entry name" value="WH_DNA-bd_sf"/>
</dbReference>
<sequence>MTSEPVRRHTRQKEIVLSYLRESRNFVSAQDLHRLLAKDGEIIGLATVYRQLNALTQSGEVDTVRFNGQQLFRICDENTHHHHLVCERCGKTVDIEPPNDEGWIHKIAESHGYTVVDHTLEVFGLCENCRNEDK</sequence>
<dbReference type="PANTHER" id="PTHR33202:SF2">
    <property type="entry name" value="FERRIC UPTAKE REGULATION PROTEIN"/>
    <property type="match status" value="1"/>
</dbReference>
<keyword evidence="4" id="KW-0963">Cytoplasm</keyword>
<comment type="cofactor">
    <cofactor evidence="12">
        <name>Mn(2+)</name>
        <dbReference type="ChEBI" id="CHEBI:29035"/>
    </cofactor>
    <cofactor evidence="12">
        <name>Fe(2+)</name>
        <dbReference type="ChEBI" id="CHEBI:29033"/>
    </cofactor>
    <text evidence="12">Binds 1 Mn(2+) or Fe(2+) ion per subunit.</text>
</comment>
<dbReference type="SUPFAM" id="SSF46785">
    <property type="entry name" value="Winged helix' DNA-binding domain"/>
    <property type="match status" value="1"/>
</dbReference>
<keyword evidence="5" id="KW-0678">Repressor</keyword>
<dbReference type="Gene3D" id="3.30.1490.190">
    <property type="match status" value="1"/>
</dbReference>
<evidence type="ECO:0000256" key="10">
    <source>
        <dbReference type="ARBA" id="ARBA00023163"/>
    </source>
</evidence>
<dbReference type="GO" id="GO:0000976">
    <property type="term" value="F:transcription cis-regulatory region binding"/>
    <property type="evidence" value="ECO:0007669"/>
    <property type="project" value="TreeGrafter"/>
</dbReference>
<comment type="caution">
    <text evidence="13">The sequence shown here is derived from an EMBL/GenBank/DDBJ whole genome shotgun (WGS) entry which is preliminary data.</text>
</comment>
<keyword evidence="10" id="KW-0804">Transcription</keyword>
<dbReference type="CDD" id="cd07153">
    <property type="entry name" value="Fur_like"/>
    <property type="match status" value="1"/>
</dbReference>
<dbReference type="GeneID" id="98326437"/>
<protein>
    <submittedName>
        <fullName evidence="13">Transcriptional repressor</fullName>
    </submittedName>
</protein>
<dbReference type="PANTHER" id="PTHR33202">
    <property type="entry name" value="ZINC UPTAKE REGULATION PROTEIN"/>
    <property type="match status" value="1"/>
</dbReference>
<keyword evidence="14" id="KW-1185">Reference proteome</keyword>
<dbReference type="AlphaFoldDB" id="A0A2N6RX97"/>
<keyword evidence="7 11" id="KW-0862">Zinc</keyword>
<dbReference type="GO" id="GO:0005829">
    <property type="term" value="C:cytosol"/>
    <property type="evidence" value="ECO:0007669"/>
    <property type="project" value="TreeGrafter"/>
</dbReference>
<evidence type="ECO:0000256" key="8">
    <source>
        <dbReference type="ARBA" id="ARBA00023015"/>
    </source>
</evidence>
<feature type="binding site" evidence="11">
    <location>
        <position position="126"/>
    </location>
    <ligand>
        <name>Zn(2+)</name>
        <dbReference type="ChEBI" id="CHEBI:29105"/>
    </ligand>
</feature>
<reference evidence="13 14" key="1">
    <citation type="submission" date="2017-09" db="EMBL/GenBank/DDBJ databases">
        <title>Bacterial strain isolated from the female urinary microbiota.</title>
        <authorList>
            <person name="Thomas-White K."/>
            <person name="Kumar N."/>
            <person name="Forster S."/>
            <person name="Putonti C."/>
            <person name="Lawley T."/>
            <person name="Wolfe A.J."/>
        </authorList>
    </citation>
    <scope>NUCLEOTIDE SEQUENCE [LARGE SCALE GENOMIC DNA]</scope>
    <source>
        <strain evidence="13 14">UMB1686</strain>
    </source>
</reference>
<keyword evidence="6 11" id="KW-0479">Metal-binding</keyword>
<proteinExistence type="inferred from homology"/>
<dbReference type="RefSeq" id="WP_102694623.1">
    <property type="nucleotide sequence ID" value="NZ_JAKNCL010000002.1"/>
</dbReference>
<evidence type="ECO:0000256" key="11">
    <source>
        <dbReference type="PIRSR" id="PIRSR602481-1"/>
    </source>
</evidence>
<dbReference type="InterPro" id="IPR002481">
    <property type="entry name" value="FUR"/>
</dbReference>
<evidence type="ECO:0000256" key="2">
    <source>
        <dbReference type="ARBA" id="ARBA00007957"/>
    </source>
</evidence>
<evidence type="ECO:0000256" key="7">
    <source>
        <dbReference type="ARBA" id="ARBA00022833"/>
    </source>
</evidence>
<gene>
    <name evidence="13" type="ORF">CJ216_01115</name>
</gene>
<keyword evidence="9" id="KW-0238">DNA-binding</keyword>
<evidence type="ECO:0000256" key="1">
    <source>
        <dbReference type="ARBA" id="ARBA00004496"/>
    </source>
</evidence>
<evidence type="ECO:0000256" key="4">
    <source>
        <dbReference type="ARBA" id="ARBA00022490"/>
    </source>
</evidence>
<dbReference type="InterPro" id="IPR036388">
    <property type="entry name" value="WH-like_DNA-bd_sf"/>
</dbReference>
<feature type="binding site" evidence="12">
    <location>
        <position position="101"/>
    </location>
    <ligand>
        <name>Fe cation</name>
        <dbReference type="ChEBI" id="CHEBI:24875"/>
    </ligand>
</feature>
<dbReference type="InterPro" id="IPR043135">
    <property type="entry name" value="Fur_C"/>
</dbReference>
<keyword evidence="8" id="KW-0805">Transcription regulation</keyword>
<accession>A0A2N6RX97</accession>
<organism evidence="13 14">
    <name type="scientific">Gardnerella greenwoodii</name>
    <dbReference type="NCBI Taxonomy" id="2914925"/>
    <lineage>
        <taxon>Bacteria</taxon>
        <taxon>Bacillati</taxon>
        <taxon>Actinomycetota</taxon>
        <taxon>Actinomycetes</taxon>
        <taxon>Bifidobacteriales</taxon>
        <taxon>Bifidobacteriaceae</taxon>
        <taxon>Gardnerella</taxon>
    </lineage>
</organism>
<dbReference type="GO" id="GO:0003700">
    <property type="term" value="F:DNA-binding transcription factor activity"/>
    <property type="evidence" value="ECO:0007669"/>
    <property type="project" value="InterPro"/>
</dbReference>
<evidence type="ECO:0000256" key="5">
    <source>
        <dbReference type="ARBA" id="ARBA00022491"/>
    </source>
</evidence>
<evidence type="ECO:0000256" key="3">
    <source>
        <dbReference type="ARBA" id="ARBA00011738"/>
    </source>
</evidence>
<dbReference type="GO" id="GO:1900376">
    <property type="term" value="P:regulation of secondary metabolite biosynthetic process"/>
    <property type="evidence" value="ECO:0007669"/>
    <property type="project" value="TreeGrafter"/>
</dbReference>
<evidence type="ECO:0000313" key="13">
    <source>
        <dbReference type="EMBL" id="PMC42740.1"/>
    </source>
</evidence>
<feature type="binding site" evidence="11">
    <location>
        <position position="86"/>
    </location>
    <ligand>
        <name>Zn(2+)</name>
        <dbReference type="ChEBI" id="CHEBI:29105"/>
    </ligand>
</feature>
<dbReference type="Pfam" id="PF01475">
    <property type="entry name" value="FUR"/>
    <property type="match status" value="1"/>
</dbReference>
<comment type="similarity">
    <text evidence="2">Belongs to the Fur family.</text>
</comment>
<dbReference type="GO" id="GO:0045892">
    <property type="term" value="P:negative regulation of DNA-templated transcription"/>
    <property type="evidence" value="ECO:0007669"/>
    <property type="project" value="TreeGrafter"/>
</dbReference>
<dbReference type="Proteomes" id="UP000235771">
    <property type="component" value="Unassembled WGS sequence"/>
</dbReference>
<dbReference type="EMBL" id="PNGV01000001">
    <property type="protein sequence ID" value="PMC42740.1"/>
    <property type="molecule type" value="Genomic_DNA"/>
</dbReference>
<evidence type="ECO:0000256" key="12">
    <source>
        <dbReference type="PIRSR" id="PIRSR602481-2"/>
    </source>
</evidence>
<dbReference type="GO" id="GO:0008270">
    <property type="term" value="F:zinc ion binding"/>
    <property type="evidence" value="ECO:0007669"/>
    <property type="project" value="TreeGrafter"/>
</dbReference>
<evidence type="ECO:0000313" key="14">
    <source>
        <dbReference type="Proteomes" id="UP000235771"/>
    </source>
</evidence>
<feature type="binding site" evidence="11">
    <location>
        <position position="89"/>
    </location>
    <ligand>
        <name>Zn(2+)</name>
        <dbReference type="ChEBI" id="CHEBI:29105"/>
    </ligand>
</feature>
<comment type="subcellular location">
    <subcellularLocation>
        <location evidence="1">Cytoplasm</location>
    </subcellularLocation>
</comment>
<comment type="cofactor">
    <cofactor evidence="11">
        <name>Zn(2+)</name>
        <dbReference type="ChEBI" id="CHEBI:29105"/>
    </cofactor>
    <text evidence="11">Binds 1 zinc ion per subunit.</text>
</comment>
<feature type="binding site" evidence="11">
    <location>
        <position position="129"/>
    </location>
    <ligand>
        <name>Zn(2+)</name>
        <dbReference type="ChEBI" id="CHEBI:29105"/>
    </ligand>
</feature>
<feature type="binding site" evidence="12">
    <location>
        <position position="118"/>
    </location>
    <ligand>
        <name>Fe cation</name>
        <dbReference type="ChEBI" id="CHEBI:24875"/>
    </ligand>
</feature>
<dbReference type="Gene3D" id="1.10.10.10">
    <property type="entry name" value="Winged helix-like DNA-binding domain superfamily/Winged helix DNA-binding domain"/>
    <property type="match status" value="1"/>
</dbReference>
<comment type="subunit">
    <text evidence="3">Homodimer.</text>
</comment>
<name>A0A2N6RX97_9BIFI</name>
<feature type="binding site" evidence="12">
    <location>
        <position position="80"/>
    </location>
    <ligand>
        <name>Fe cation</name>
        <dbReference type="ChEBI" id="CHEBI:24875"/>
    </ligand>
</feature>
<evidence type="ECO:0000256" key="6">
    <source>
        <dbReference type="ARBA" id="ARBA00022723"/>
    </source>
</evidence>
<keyword evidence="12" id="KW-0408">Iron</keyword>